<evidence type="ECO:0000256" key="1">
    <source>
        <dbReference type="SAM" id="MobiDB-lite"/>
    </source>
</evidence>
<dbReference type="RefSeq" id="XP_681902.1">
    <property type="nucleotide sequence ID" value="XM_676810.2"/>
</dbReference>
<dbReference type="PANTHER" id="PTHR37543">
    <property type="entry name" value="CCCH ZINC FINGER DNA BINDING PROTEIN (AFU_ORTHOLOGUE AFUA_5G12760)"/>
    <property type="match status" value="1"/>
</dbReference>
<dbReference type="GeneID" id="2868543"/>
<dbReference type="AlphaFoldDB" id="Q5ASU7"/>
<gene>
    <name evidence="3" type="ORF">ANIA_08633</name>
</gene>
<dbReference type="InterPro" id="IPR057683">
    <property type="entry name" value="DUF7923"/>
</dbReference>
<keyword evidence="4" id="KW-1185">Reference proteome</keyword>
<dbReference type="Pfam" id="PF25540">
    <property type="entry name" value="DUF7923"/>
    <property type="match status" value="1"/>
</dbReference>
<feature type="compositionally biased region" description="Low complexity" evidence="1">
    <location>
        <begin position="370"/>
        <end position="383"/>
    </location>
</feature>
<reference evidence="4" key="2">
    <citation type="journal article" date="2009" name="Fungal Genet. Biol.">
        <title>The 2008 update of the Aspergillus nidulans genome annotation: a community effort.</title>
        <authorList>
            <person name="Wortman J.R."/>
            <person name="Gilsenan J.M."/>
            <person name="Joardar V."/>
            <person name="Deegan J."/>
            <person name="Clutterbuck J."/>
            <person name="Andersen M.R."/>
            <person name="Archer D."/>
            <person name="Bencina M."/>
            <person name="Braus G."/>
            <person name="Coutinho P."/>
            <person name="von Dohren H."/>
            <person name="Doonan J."/>
            <person name="Driessen A.J."/>
            <person name="Durek P."/>
            <person name="Espeso E."/>
            <person name="Fekete E."/>
            <person name="Flipphi M."/>
            <person name="Estrada C.G."/>
            <person name="Geysens S."/>
            <person name="Goldman G."/>
            <person name="de Groot P.W."/>
            <person name="Hansen K."/>
            <person name="Harris S.D."/>
            <person name="Heinekamp T."/>
            <person name="Helmstaedt K."/>
            <person name="Henrissat B."/>
            <person name="Hofmann G."/>
            <person name="Homan T."/>
            <person name="Horio T."/>
            <person name="Horiuchi H."/>
            <person name="James S."/>
            <person name="Jones M."/>
            <person name="Karaffa L."/>
            <person name="Karanyi Z."/>
            <person name="Kato M."/>
            <person name="Keller N."/>
            <person name="Kelly D.E."/>
            <person name="Kiel J.A."/>
            <person name="Kim J.M."/>
            <person name="van der Klei I.J."/>
            <person name="Klis F.M."/>
            <person name="Kovalchuk A."/>
            <person name="Krasevec N."/>
            <person name="Kubicek C.P."/>
            <person name="Liu B."/>
            <person name="Maccabe A."/>
            <person name="Meyer V."/>
            <person name="Mirabito P."/>
            <person name="Miskei M."/>
            <person name="Mos M."/>
            <person name="Mullins J."/>
            <person name="Nelson D.R."/>
            <person name="Nielsen J."/>
            <person name="Oakley B.R."/>
            <person name="Osmani S.A."/>
            <person name="Pakula T."/>
            <person name="Paszewski A."/>
            <person name="Paulsen I."/>
            <person name="Pilsyk S."/>
            <person name="Pocsi I."/>
            <person name="Punt P.J."/>
            <person name="Ram A.F."/>
            <person name="Ren Q."/>
            <person name="Robellet X."/>
            <person name="Robson G."/>
            <person name="Seiboth B."/>
            <person name="van Solingen P."/>
            <person name="Specht T."/>
            <person name="Sun J."/>
            <person name="Taheri-Talesh N."/>
            <person name="Takeshita N."/>
            <person name="Ussery D."/>
            <person name="vanKuyk P.A."/>
            <person name="Visser H."/>
            <person name="van de Vondervoort P.J."/>
            <person name="de Vries R.P."/>
            <person name="Walton J."/>
            <person name="Xiang X."/>
            <person name="Xiong Y."/>
            <person name="Zeng A.P."/>
            <person name="Brandt B.W."/>
            <person name="Cornell M.J."/>
            <person name="van den Hondel C.A."/>
            <person name="Visser J."/>
            <person name="Oliver S.G."/>
            <person name="Turner G."/>
        </authorList>
    </citation>
    <scope>GENOME REANNOTATION</scope>
    <source>
        <strain evidence="4">FGSC A4 / ATCC 38163 / CBS 112.46 / NRRL 194 / M139</strain>
    </source>
</reference>
<dbReference type="OMA" id="SGHENCD"/>
<dbReference type="Proteomes" id="UP000000560">
    <property type="component" value="Chromosome III"/>
</dbReference>
<protein>
    <recommendedName>
        <fullName evidence="2">DUF7923 domain-containing protein</fullName>
    </recommendedName>
</protein>
<sequence length="406" mass="44340">MRGVSRAARGWRRNPPSYTPGQPEALQPTFPATRAQPSRNRHASQPQALRATTHSPKPDNYGNSDHLNSDPVQEIKGLRDIIKFQQRFLHSVEPPATKVDIKDVAHAVTRAVEDSTNAVLSKISISSNELEMKLEELMRLQESINETNDRTNVLFISGEEDKIDNPSFQSGTASAFPKSRGDFRAAAVQLAQVEAPAFPLPYGDAMNFNPEYVTQGRRGGARLAERFVKDVRKYIDNIDPAAGRRADIRIRVYANVVGLSKAYRHAGIIPAGQDLADFVRGFNSGHENCDFVDVGPGPELADKKIIDNGYFPLLSLHLQKKSTRLALVEGPPFASRLRQIAKEFPTTSFPRVFMSASLPPLPDADNSVTNPAAESAASNEAQPGAAEVKTLEASCGVDDESDTVTA</sequence>
<dbReference type="KEGG" id="ani:ANIA_08633"/>
<dbReference type="OrthoDB" id="2270193at2759"/>
<evidence type="ECO:0000313" key="4">
    <source>
        <dbReference type="Proteomes" id="UP000000560"/>
    </source>
</evidence>
<evidence type="ECO:0000313" key="3">
    <source>
        <dbReference type="EMBL" id="CBF78290.1"/>
    </source>
</evidence>
<feature type="domain" description="DUF7923" evidence="2">
    <location>
        <begin position="203"/>
        <end position="307"/>
    </location>
</feature>
<name>Q5ASU7_EMENI</name>
<dbReference type="PANTHER" id="PTHR37543:SF1">
    <property type="entry name" value="CCCH ZINC FINGER DNA BINDING PROTEIN (AFU_ORTHOLOGUE AFUA_5G12760)"/>
    <property type="match status" value="1"/>
</dbReference>
<dbReference type="InParanoid" id="Q5ASU7"/>
<feature type="region of interest" description="Disordered" evidence="1">
    <location>
        <begin position="363"/>
        <end position="387"/>
    </location>
</feature>
<reference evidence="4" key="1">
    <citation type="journal article" date="2005" name="Nature">
        <title>Sequencing of Aspergillus nidulans and comparative analysis with A. fumigatus and A. oryzae.</title>
        <authorList>
            <person name="Galagan J.E."/>
            <person name="Calvo S.E."/>
            <person name="Cuomo C."/>
            <person name="Ma L.J."/>
            <person name="Wortman J.R."/>
            <person name="Batzoglou S."/>
            <person name="Lee S.I."/>
            <person name="Basturkmen M."/>
            <person name="Spevak C.C."/>
            <person name="Clutterbuck J."/>
            <person name="Kapitonov V."/>
            <person name="Jurka J."/>
            <person name="Scazzocchio C."/>
            <person name="Farman M."/>
            <person name="Butler J."/>
            <person name="Purcell S."/>
            <person name="Harris S."/>
            <person name="Braus G.H."/>
            <person name="Draht O."/>
            <person name="Busch S."/>
            <person name="D'Enfert C."/>
            <person name="Bouchier C."/>
            <person name="Goldman G.H."/>
            <person name="Bell-Pedersen D."/>
            <person name="Griffiths-Jones S."/>
            <person name="Doonan J.H."/>
            <person name="Yu J."/>
            <person name="Vienken K."/>
            <person name="Pain A."/>
            <person name="Freitag M."/>
            <person name="Selker E.U."/>
            <person name="Archer D.B."/>
            <person name="Penalva M.A."/>
            <person name="Oakley B.R."/>
            <person name="Momany M."/>
            <person name="Tanaka T."/>
            <person name="Kumagai T."/>
            <person name="Asai K."/>
            <person name="Machida M."/>
            <person name="Nierman W.C."/>
            <person name="Denning D.W."/>
            <person name="Caddick M."/>
            <person name="Hynes M."/>
            <person name="Paoletti M."/>
            <person name="Fischer R."/>
            <person name="Miller B."/>
            <person name="Dyer P."/>
            <person name="Sachs M.S."/>
            <person name="Osmani S.A."/>
            <person name="Birren B.W."/>
        </authorList>
    </citation>
    <scope>NUCLEOTIDE SEQUENCE [LARGE SCALE GENOMIC DNA]</scope>
    <source>
        <strain evidence="4">FGSC A4 / ATCC 38163 / CBS 112.46 / NRRL 194 / M139</strain>
    </source>
</reference>
<accession>C8VAD6</accession>
<dbReference type="HOGENOM" id="CLU_677975_0_0_1"/>
<evidence type="ECO:0000259" key="2">
    <source>
        <dbReference type="Pfam" id="PF25540"/>
    </source>
</evidence>
<proteinExistence type="predicted"/>
<organism evidence="3 4">
    <name type="scientific">Emericella nidulans (strain FGSC A4 / ATCC 38163 / CBS 112.46 / NRRL 194 / M139)</name>
    <name type="common">Aspergillus nidulans</name>
    <dbReference type="NCBI Taxonomy" id="227321"/>
    <lineage>
        <taxon>Eukaryota</taxon>
        <taxon>Fungi</taxon>
        <taxon>Dikarya</taxon>
        <taxon>Ascomycota</taxon>
        <taxon>Pezizomycotina</taxon>
        <taxon>Eurotiomycetes</taxon>
        <taxon>Eurotiomycetidae</taxon>
        <taxon>Eurotiales</taxon>
        <taxon>Aspergillaceae</taxon>
        <taxon>Aspergillus</taxon>
        <taxon>Aspergillus subgen. Nidulantes</taxon>
    </lineage>
</organism>
<feature type="compositionally biased region" description="Polar residues" evidence="1">
    <location>
        <begin position="35"/>
        <end position="66"/>
    </location>
</feature>
<dbReference type="STRING" id="227321.Q5ASU7"/>
<feature type="region of interest" description="Disordered" evidence="1">
    <location>
        <begin position="1"/>
        <end position="69"/>
    </location>
</feature>
<accession>Q5ASU7</accession>
<dbReference type="EMBL" id="BN001303">
    <property type="protein sequence ID" value="CBF78290.1"/>
    <property type="molecule type" value="Genomic_DNA"/>
</dbReference>